<dbReference type="InterPro" id="IPR013762">
    <property type="entry name" value="Integrase-like_cat_sf"/>
</dbReference>
<dbReference type="Proteomes" id="UP000652760">
    <property type="component" value="Unassembled WGS sequence"/>
</dbReference>
<keyword evidence="3" id="KW-1185">Reference proteome</keyword>
<evidence type="ECO:0000313" key="3">
    <source>
        <dbReference type="Proteomes" id="UP000652760"/>
    </source>
</evidence>
<gene>
    <name evidence="2" type="ORF">JHL17_30065</name>
</gene>
<sequence>MDSVLNIDDSDPGPPYAMAQVLPVINEGIQQHLPVMFIKEPSGEVVRSYEALEWARMSLSGFSLSKIEANIEVLARFINFYRVWGYGRPIEDGELDYLIYAYLIFRYAGTMDPEGCCSLGGLNWRPIAYGALRNEFRSLVRYLRFCATTWGYVDLTPERFRANEADPPFTRMAAHERRKESDFLAHLAAAREYWRAKYCNGDLKMPPIAKAPPKPRILRQFPPTAEVWAVIEAESNPIYKSLWLAAAFGGLRISEQLNAWQVDILPGSSREHFFRADFTESTGTILFLRADPVESRYIDDPGRRGPTRRQYLIERYGFEPRKLLPRSHPMYAGWKGTVYSGEFLTHQVFWTDDRAASLFADCAAEIRQFHRHHQTSRRHPWYYVNIADPTGEHRGNPVRIGRVEKALDDAYRRVGLEPHKWGRNIHGFRHYYKWVAEEELKIAKEHLQIMLGHRSIGSQSDYGRNAQTAHKELSSAIEHRKLLAAG</sequence>
<reference evidence="3" key="1">
    <citation type="submission" date="2021-01" db="EMBL/GenBank/DDBJ databases">
        <title>Genome public.</title>
        <authorList>
            <person name="Liu C."/>
            <person name="Sun Q."/>
        </authorList>
    </citation>
    <scope>NUCLEOTIDE SEQUENCE [LARGE SCALE GENOMIC DNA]</scope>
    <source>
        <strain evidence="3">YIM B02556</strain>
    </source>
</reference>
<dbReference type="InterPro" id="IPR011010">
    <property type="entry name" value="DNA_brk_join_enz"/>
</dbReference>
<organism evidence="2 3">
    <name type="scientific">Azospirillum endophyticum</name>
    <dbReference type="NCBI Taxonomy" id="2800326"/>
    <lineage>
        <taxon>Bacteria</taxon>
        <taxon>Pseudomonadati</taxon>
        <taxon>Pseudomonadota</taxon>
        <taxon>Alphaproteobacteria</taxon>
        <taxon>Rhodospirillales</taxon>
        <taxon>Azospirillaceae</taxon>
        <taxon>Azospirillum</taxon>
    </lineage>
</organism>
<evidence type="ECO:0000256" key="1">
    <source>
        <dbReference type="ARBA" id="ARBA00023172"/>
    </source>
</evidence>
<comment type="caution">
    <text evidence="2">The sequence shown here is derived from an EMBL/GenBank/DDBJ whole genome shotgun (WGS) entry which is preliminary data.</text>
</comment>
<keyword evidence="1" id="KW-0233">DNA recombination</keyword>
<protein>
    <recommendedName>
        <fullName evidence="4">Tyr recombinase domain-containing protein</fullName>
    </recommendedName>
</protein>
<dbReference type="EMBL" id="JAENHM010000073">
    <property type="protein sequence ID" value="MBK1841653.1"/>
    <property type="molecule type" value="Genomic_DNA"/>
</dbReference>
<dbReference type="Gene3D" id="1.10.443.10">
    <property type="entry name" value="Intergrase catalytic core"/>
    <property type="match status" value="1"/>
</dbReference>
<dbReference type="RefSeq" id="WP_200198282.1">
    <property type="nucleotide sequence ID" value="NZ_JAENHM010000073.1"/>
</dbReference>
<evidence type="ECO:0000313" key="2">
    <source>
        <dbReference type="EMBL" id="MBK1841653.1"/>
    </source>
</evidence>
<accession>A0ABS1FE83</accession>
<proteinExistence type="predicted"/>
<dbReference type="SUPFAM" id="SSF56349">
    <property type="entry name" value="DNA breaking-rejoining enzymes"/>
    <property type="match status" value="1"/>
</dbReference>
<evidence type="ECO:0008006" key="4">
    <source>
        <dbReference type="Google" id="ProtNLM"/>
    </source>
</evidence>
<name>A0ABS1FE83_9PROT</name>